<comment type="caution">
    <text evidence="2">The sequence shown here is derived from an EMBL/GenBank/DDBJ whole genome shotgun (WGS) entry which is preliminary data.</text>
</comment>
<dbReference type="InterPro" id="IPR013517">
    <property type="entry name" value="FG-GAP"/>
</dbReference>
<protein>
    <submittedName>
        <fullName evidence="2">Repeat domain-containing protein</fullName>
    </submittedName>
</protein>
<accession>A0ABT1I4Z6</accession>
<dbReference type="EMBL" id="JAMTCP010000094">
    <property type="protein sequence ID" value="MCP2262670.1"/>
    <property type="molecule type" value="Genomic_DNA"/>
</dbReference>
<reference evidence="2 3" key="1">
    <citation type="submission" date="2022-06" db="EMBL/GenBank/DDBJ databases">
        <title>Genomic Encyclopedia of Archaeal and Bacterial Type Strains, Phase II (KMG-II): from individual species to whole genera.</title>
        <authorList>
            <person name="Goeker M."/>
        </authorList>
    </citation>
    <scope>NUCLEOTIDE SEQUENCE [LARGE SCALE GENOMIC DNA]</scope>
    <source>
        <strain evidence="2 3">DSM 40477</strain>
    </source>
</reference>
<keyword evidence="1" id="KW-0732">Signal</keyword>
<organism evidence="2 3">
    <name type="scientific">Streptoalloteichus tenebrarius (strain ATCC 17920 / DSM 40477 / JCM 4838 / CBS 697.72 / NBRC 16177 / NCIMB 11028 / NRRL B-12390 / A12253. 1 / ISP 5477)</name>
    <name type="common">Streptomyces tenebrarius</name>
    <dbReference type="NCBI Taxonomy" id="1933"/>
    <lineage>
        <taxon>Bacteria</taxon>
        <taxon>Bacillati</taxon>
        <taxon>Actinomycetota</taxon>
        <taxon>Actinomycetes</taxon>
        <taxon>Pseudonocardiales</taxon>
        <taxon>Pseudonocardiaceae</taxon>
        <taxon>Streptoalloteichus</taxon>
    </lineage>
</organism>
<proteinExistence type="predicted"/>
<dbReference type="Proteomes" id="UP001205311">
    <property type="component" value="Unassembled WGS sequence"/>
</dbReference>
<name>A0ABT1I4Z6_STRSD</name>
<keyword evidence="3" id="KW-1185">Reference proteome</keyword>
<evidence type="ECO:0000313" key="3">
    <source>
        <dbReference type="Proteomes" id="UP001205311"/>
    </source>
</evidence>
<dbReference type="SUPFAM" id="SSF69318">
    <property type="entry name" value="Integrin alpha N-terminal domain"/>
    <property type="match status" value="1"/>
</dbReference>
<sequence>GFADVLATTRDGKLWYYPNNIKSPGNNGLPFVSGYSVSFDNSRWHTHQRVVAGDVNGDGRADLLATSSDGTLWLYQNKLSGNDHPFDSAINVGGPNWTEDKFRLVAASDVTGDGYADALAVDADGKLWYFPNNINGSDKKPFGGGVAIGGDWRGFTRIMAADVSGDGYADILATDANGHLWYYVNGIIKNNGIPFTSGADVGSGWNWMNNVVLGDYNGDGRADIVATDPDGKLWFYPNSGAGDNPFPTRVVTPGSDWRGYDRIL</sequence>
<dbReference type="Pfam" id="PF13517">
    <property type="entry name" value="FG-GAP_3"/>
    <property type="match status" value="2"/>
</dbReference>
<dbReference type="Gene3D" id="2.115.10.10">
    <property type="entry name" value="Tachylectin 2"/>
    <property type="match status" value="1"/>
</dbReference>
<dbReference type="InterPro" id="IPR028994">
    <property type="entry name" value="Integrin_alpha_N"/>
</dbReference>
<feature type="non-terminal residue" evidence="2">
    <location>
        <position position="1"/>
    </location>
</feature>
<evidence type="ECO:0000256" key="1">
    <source>
        <dbReference type="ARBA" id="ARBA00022729"/>
    </source>
</evidence>
<gene>
    <name evidence="2" type="ORF">LX15_006412</name>
</gene>
<dbReference type="PANTHER" id="PTHR44103">
    <property type="entry name" value="PROPROTEIN CONVERTASE P"/>
    <property type="match status" value="1"/>
</dbReference>
<evidence type="ECO:0000313" key="2">
    <source>
        <dbReference type="EMBL" id="MCP2262670.1"/>
    </source>
</evidence>
<dbReference type="PANTHER" id="PTHR44103:SF1">
    <property type="entry name" value="PROPROTEIN CONVERTASE P"/>
    <property type="match status" value="1"/>
</dbReference>
<dbReference type="RefSeq" id="WP_253674908.1">
    <property type="nucleotide sequence ID" value="NZ_JAMTCP010000094.1"/>
</dbReference>